<evidence type="ECO:0000256" key="1">
    <source>
        <dbReference type="ARBA" id="ARBA00005634"/>
    </source>
</evidence>
<dbReference type="SUPFAM" id="SSF53187">
    <property type="entry name" value="Zn-dependent exopeptidases"/>
    <property type="match status" value="1"/>
</dbReference>
<dbReference type="Pfam" id="PF04389">
    <property type="entry name" value="Peptidase_M28"/>
    <property type="match status" value="1"/>
</dbReference>
<keyword evidence="2" id="KW-0472">Membrane</keyword>
<evidence type="ECO:0000259" key="3">
    <source>
        <dbReference type="Pfam" id="PF02225"/>
    </source>
</evidence>
<dbReference type="GO" id="GO:0004180">
    <property type="term" value="F:carboxypeptidase activity"/>
    <property type="evidence" value="ECO:0007669"/>
    <property type="project" value="TreeGrafter"/>
</dbReference>
<sequence length="703" mass="79794">MSNIPTRGYIAGKPVSRWEASDSDNIDIEYKNLDRPGRQAWCGECFSGPKGLALKALILIVIFCFGLVFGYVIRKGTCPGESKPLVAVDDGFVPIQQDYDDEIRQQLQERISHPLNLEDSIKTITKHLPLSGVGQTNHLLYYTRNMWATFHLDTATVRNYSVQLMYPNYTMEGVNKVSIVTDNETLFETQTNETNIHPNYLPFNAYSHSGHVRGPLVYGHYGRREDFDKLKELQVDVNQTILLIRYGKIHPSNKVQHAEREGALGVILYPDPYDYVGKHSGDGSSGYDTSGTWWLPGDAVVRSSVRYWMSGDPLTPDYPSVDDLPRLSNSQDFLTSLPVFPVSYNDAKRLMQNLSGRDVPSDWVGGLNVTYKTGPGYIVSNQELPSEVDLNVKNEFLFREIHNIMATIHGQYEKDHYIIIGAHIDSWTMGAIDAGTGYAALMDLIRTFSDQRQTGWRPRRTIIFAGWDASKYGHIGAYEWVQEYEEQLTSGAEYPDLPSYPVYATLNDTQEYLQTYIDPTFNVTTALVRVLCDIILRLSDSAILPFNVTGYQHIMERGMRGLKLYESQLQDANLRLDLLSSAVNNFTSTTREFQNKLASIEKRNMSEFEAQFLNDKLIRLSRAFIHSGAVLSQPQYRNVLIAPHPENLNEEIIFPGIINALLQAKVDTTDRWKEEVRKQFAVLVVCLQRARNIVTESYPTESL</sequence>
<comment type="caution">
    <text evidence="6">The sequence shown here is derived from an EMBL/GenBank/DDBJ whole genome shotgun (WGS) entry which is preliminary data.</text>
</comment>
<dbReference type="OrthoDB" id="5841748at2759"/>
<keyword evidence="2" id="KW-1133">Transmembrane helix</keyword>
<dbReference type="SUPFAM" id="SSF47672">
    <property type="entry name" value="Transferrin receptor-like dimerisation domain"/>
    <property type="match status" value="1"/>
</dbReference>
<evidence type="ECO:0000313" key="7">
    <source>
        <dbReference type="Proteomes" id="UP000245119"/>
    </source>
</evidence>
<dbReference type="PANTHER" id="PTHR10404">
    <property type="entry name" value="N-ACETYLATED-ALPHA-LINKED ACIDIC DIPEPTIDASE"/>
    <property type="match status" value="1"/>
</dbReference>
<evidence type="ECO:0000259" key="5">
    <source>
        <dbReference type="Pfam" id="PF04389"/>
    </source>
</evidence>
<dbReference type="AlphaFoldDB" id="A0A2T7PUL5"/>
<name>A0A2T7PUL5_POMCA</name>
<organism evidence="6 7">
    <name type="scientific">Pomacea canaliculata</name>
    <name type="common">Golden apple snail</name>
    <dbReference type="NCBI Taxonomy" id="400727"/>
    <lineage>
        <taxon>Eukaryota</taxon>
        <taxon>Metazoa</taxon>
        <taxon>Spiralia</taxon>
        <taxon>Lophotrochozoa</taxon>
        <taxon>Mollusca</taxon>
        <taxon>Gastropoda</taxon>
        <taxon>Caenogastropoda</taxon>
        <taxon>Architaenioglossa</taxon>
        <taxon>Ampullarioidea</taxon>
        <taxon>Ampullariidae</taxon>
        <taxon>Pomacea</taxon>
    </lineage>
</organism>
<dbReference type="Pfam" id="PF02225">
    <property type="entry name" value="PA"/>
    <property type="match status" value="1"/>
</dbReference>
<dbReference type="Gene3D" id="1.20.930.40">
    <property type="entry name" value="Transferrin receptor-like, dimerisation domain"/>
    <property type="match status" value="1"/>
</dbReference>
<dbReference type="Gene3D" id="3.50.30.30">
    <property type="match status" value="1"/>
</dbReference>
<proteinExistence type="inferred from homology"/>
<dbReference type="CDD" id="cd02121">
    <property type="entry name" value="PA_GCPII_like"/>
    <property type="match status" value="1"/>
</dbReference>
<keyword evidence="7" id="KW-1185">Reference proteome</keyword>
<dbReference type="InterPro" id="IPR046450">
    <property type="entry name" value="PA_dom_sf"/>
</dbReference>
<dbReference type="Pfam" id="PF04253">
    <property type="entry name" value="TFR_dimer"/>
    <property type="match status" value="1"/>
</dbReference>
<dbReference type="InterPro" id="IPR036757">
    <property type="entry name" value="TFR-like_dimer_dom_sf"/>
</dbReference>
<feature type="domain" description="Peptidase M28" evidence="5">
    <location>
        <begin position="403"/>
        <end position="484"/>
    </location>
</feature>
<protein>
    <recommendedName>
        <fullName evidence="8">Peptidase M28 domain-containing protein</fullName>
    </recommendedName>
</protein>
<reference evidence="6 7" key="1">
    <citation type="submission" date="2018-04" db="EMBL/GenBank/DDBJ databases">
        <title>The genome of golden apple snail Pomacea canaliculata provides insight into stress tolerance and invasive adaptation.</title>
        <authorList>
            <person name="Liu C."/>
            <person name="Liu B."/>
            <person name="Ren Y."/>
            <person name="Zhang Y."/>
            <person name="Wang H."/>
            <person name="Li S."/>
            <person name="Jiang F."/>
            <person name="Yin L."/>
            <person name="Zhang G."/>
            <person name="Qian W."/>
            <person name="Fan W."/>
        </authorList>
    </citation>
    <scope>NUCLEOTIDE SEQUENCE [LARGE SCALE GENOMIC DNA]</scope>
    <source>
        <strain evidence="6">SZHN2017</strain>
        <tissue evidence="6">Muscle</tissue>
    </source>
</reference>
<gene>
    <name evidence="6" type="ORF">C0Q70_04105</name>
</gene>
<evidence type="ECO:0000259" key="4">
    <source>
        <dbReference type="Pfam" id="PF04253"/>
    </source>
</evidence>
<accession>A0A2T7PUL5</accession>
<feature type="domain" description="Transferrin receptor-like dimerisation" evidence="4">
    <location>
        <begin position="575"/>
        <end position="692"/>
    </location>
</feature>
<dbReference type="Gene3D" id="3.40.630.10">
    <property type="entry name" value="Zn peptidases"/>
    <property type="match status" value="2"/>
</dbReference>
<evidence type="ECO:0000313" key="6">
    <source>
        <dbReference type="EMBL" id="PVD37111.1"/>
    </source>
</evidence>
<dbReference type="InterPro" id="IPR039373">
    <property type="entry name" value="Peptidase_M28B"/>
</dbReference>
<feature type="domain" description="PA" evidence="3">
    <location>
        <begin position="212"/>
        <end position="298"/>
    </location>
</feature>
<evidence type="ECO:0000256" key="2">
    <source>
        <dbReference type="SAM" id="Phobius"/>
    </source>
</evidence>
<evidence type="ECO:0008006" key="8">
    <source>
        <dbReference type="Google" id="ProtNLM"/>
    </source>
</evidence>
<feature type="transmembrane region" description="Helical" evidence="2">
    <location>
        <begin position="56"/>
        <end position="73"/>
    </location>
</feature>
<dbReference type="InterPro" id="IPR003137">
    <property type="entry name" value="PA_domain"/>
</dbReference>
<dbReference type="InterPro" id="IPR007484">
    <property type="entry name" value="Peptidase_M28"/>
</dbReference>
<keyword evidence="2" id="KW-0812">Transmembrane</keyword>
<dbReference type="PANTHER" id="PTHR10404:SF46">
    <property type="entry name" value="VACUOLAR PROTEIN SORTING-ASSOCIATED PROTEIN 70"/>
    <property type="match status" value="1"/>
</dbReference>
<dbReference type="SUPFAM" id="SSF52025">
    <property type="entry name" value="PA domain"/>
    <property type="match status" value="1"/>
</dbReference>
<dbReference type="InterPro" id="IPR007365">
    <property type="entry name" value="TFR-like_dimer_dom"/>
</dbReference>
<dbReference type="EMBL" id="PZQS01000002">
    <property type="protein sequence ID" value="PVD37111.1"/>
    <property type="molecule type" value="Genomic_DNA"/>
</dbReference>
<dbReference type="Proteomes" id="UP000245119">
    <property type="component" value="Linkage Group LG2"/>
</dbReference>
<comment type="similarity">
    <text evidence="1">Belongs to the peptidase M28 family. M28B subfamily.</text>
</comment>